<dbReference type="PANTHER" id="PTHR35176">
    <property type="entry name" value="HEME OXYGENASE HI_0854-RELATED"/>
    <property type="match status" value="1"/>
</dbReference>
<dbReference type="RefSeq" id="WP_285973952.1">
    <property type="nucleotide sequence ID" value="NZ_CP127294.1"/>
</dbReference>
<dbReference type="AlphaFoldDB" id="A0A9Y2IP55"/>
<organism evidence="3 4">
    <name type="scientific">Amycolatopsis carbonis</name>
    <dbReference type="NCBI Taxonomy" id="715471"/>
    <lineage>
        <taxon>Bacteria</taxon>
        <taxon>Bacillati</taxon>
        <taxon>Actinomycetota</taxon>
        <taxon>Actinomycetes</taxon>
        <taxon>Pseudonocardiales</taxon>
        <taxon>Pseudonocardiaceae</taxon>
        <taxon>Amycolatopsis</taxon>
    </lineage>
</organism>
<dbReference type="SUPFAM" id="SSF50475">
    <property type="entry name" value="FMN-binding split barrel"/>
    <property type="match status" value="1"/>
</dbReference>
<dbReference type="Proteomes" id="UP001236014">
    <property type="component" value="Chromosome"/>
</dbReference>
<dbReference type="GO" id="GO:0070967">
    <property type="term" value="F:coenzyme F420 binding"/>
    <property type="evidence" value="ECO:0007669"/>
    <property type="project" value="TreeGrafter"/>
</dbReference>
<dbReference type="Pfam" id="PF01243">
    <property type="entry name" value="PNPOx_N"/>
    <property type="match status" value="1"/>
</dbReference>
<dbReference type="EMBL" id="CP127294">
    <property type="protein sequence ID" value="WIX83402.1"/>
    <property type="molecule type" value="Genomic_DNA"/>
</dbReference>
<gene>
    <name evidence="3" type="ORF">QRX50_22915</name>
</gene>
<accession>A0A9Y2IP55</accession>
<dbReference type="InterPro" id="IPR012349">
    <property type="entry name" value="Split_barrel_FMN-bd"/>
</dbReference>
<proteinExistence type="predicted"/>
<evidence type="ECO:0000313" key="3">
    <source>
        <dbReference type="EMBL" id="WIX83402.1"/>
    </source>
</evidence>
<sequence>MTELIRTRNLDIYGHAELPWSRPLELLRSDTPTADLAFFLTTVRPDGRPHTAGVGAVWDSGTLYFVSGPGTLKSRLLAGNPWCSFGVRLTGVDLTLEGWASRVTGPDTLERLAAVYRSVGWPATVSESAFTAPYSAPSAGTPPWHLYRLTLRRAVGVASAEPHGASEWTFAGPEAAGPGA</sequence>
<dbReference type="PANTHER" id="PTHR35176:SF4">
    <property type="entry name" value="PYRIDOXAMINE 5'-PHOSPHATE OXIDASE-RELATED FMN-BINDING"/>
    <property type="match status" value="1"/>
</dbReference>
<name>A0A9Y2IP55_9PSEU</name>
<dbReference type="KEGG" id="acab:QRX50_22915"/>
<dbReference type="Gene3D" id="2.30.110.10">
    <property type="entry name" value="Electron Transport, Fmn-binding Protein, Chain A"/>
    <property type="match status" value="1"/>
</dbReference>
<evidence type="ECO:0000256" key="1">
    <source>
        <dbReference type="ARBA" id="ARBA00023002"/>
    </source>
</evidence>
<protein>
    <submittedName>
        <fullName evidence="3">Pyridoxamine 5'-phosphate oxidase family protein</fullName>
    </submittedName>
</protein>
<evidence type="ECO:0000259" key="2">
    <source>
        <dbReference type="Pfam" id="PF01243"/>
    </source>
</evidence>
<keyword evidence="4" id="KW-1185">Reference proteome</keyword>
<dbReference type="GO" id="GO:0005829">
    <property type="term" value="C:cytosol"/>
    <property type="evidence" value="ECO:0007669"/>
    <property type="project" value="TreeGrafter"/>
</dbReference>
<reference evidence="3 4" key="1">
    <citation type="submission" date="2023-06" db="EMBL/GenBank/DDBJ databases">
        <authorList>
            <person name="Oyuntsetseg B."/>
            <person name="Kim S.B."/>
        </authorList>
    </citation>
    <scope>NUCLEOTIDE SEQUENCE [LARGE SCALE GENOMIC DNA]</scope>
    <source>
        <strain evidence="3 4">2-15</strain>
    </source>
</reference>
<dbReference type="GO" id="GO:0016627">
    <property type="term" value="F:oxidoreductase activity, acting on the CH-CH group of donors"/>
    <property type="evidence" value="ECO:0007669"/>
    <property type="project" value="TreeGrafter"/>
</dbReference>
<dbReference type="InterPro" id="IPR011576">
    <property type="entry name" value="Pyridox_Oxase_N"/>
</dbReference>
<keyword evidence="1" id="KW-0560">Oxidoreductase</keyword>
<evidence type="ECO:0000313" key="4">
    <source>
        <dbReference type="Proteomes" id="UP001236014"/>
    </source>
</evidence>
<dbReference type="InterPro" id="IPR052019">
    <property type="entry name" value="F420H2_bilvrd_red/Heme_oxyg"/>
</dbReference>
<feature type="domain" description="Pyridoxamine 5'-phosphate oxidase N-terminal" evidence="2">
    <location>
        <begin position="37"/>
        <end position="117"/>
    </location>
</feature>